<accession>A0A2G5FAK3</accession>
<dbReference type="STRING" id="218851.A0A2G5FAK3"/>
<evidence type="ECO:0000313" key="1">
    <source>
        <dbReference type="EMBL" id="PIA65022.1"/>
    </source>
</evidence>
<proteinExistence type="predicted"/>
<dbReference type="InParanoid" id="A0A2G5FAK3"/>
<evidence type="ECO:0000313" key="2">
    <source>
        <dbReference type="Proteomes" id="UP000230069"/>
    </source>
</evidence>
<protein>
    <submittedName>
        <fullName evidence="1">Uncharacterized protein</fullName>
    </submittedName>
</protein>
<gene>
    <name evidence="1" type="ORF">AQUCO_00100474v1</name>
</gene>
<dbReference type="EMBL" id="KZ305018">
    <property type="protein sequence ID" value="PIA65022.1"/>
    <property type="molecule type" value="Genomic_DNA"/>
</dbReference>
<name>A0A2G5FAK3_AQUCA</name>
<organism evidence="1 2">
    <name type="scientific">Aquilegia coerulea</name>
    <name type="common">Rocky mountain columbine</name>
    <dbReference type="NCBI Taxonomy" id="218851"/>
    <lineage>
        <taxon>Eukaryota</taxon>
        <taxon>Viridiplantae</taxon>
        <taxon>Streptophyta</taxon>
        <taxon>Embryophyta</taxon>
        <taxon>Tracheophyta</taxon>
        <taxon>Spermatophyta</taxon>
        <taxon>Magnoliopsida</taxon>
        <taxon>Ranunculales</taxon>
        <taxon>Ranunculaceae</taxon>
        <taxon>Thalictroideae</taxon>
        <taxon>Aquilegia</taxon>
    </lineage>
</organism>
<keyword evidence="2" id="KW-1185">Reference proteome</keyword>
<reference evidence="1 2" key="1">
    <citation type="submission" date="2017-09" db="EMBL/GenBank/DDBJ databases">
        <title>WGS assembly of Aquilegia coerulea Goldsmith.</title>
        <authorList>
            <person name="Hodges S."/>
            <person name="Kramer E."/>
            <person name="Nordborg M."/>
            <person name="Tomkins J."/>
            <person name="Borevitz J."/>
            <person name="Derieg N."/>
            <person name="Yan J."/>
            <person name="Mihaltcheva S."/>
            <person name="Hayes R.D."/>
            <person name="Rokhsar D."/>
        </authorList>
    </citation>
    <scope>NUCLEOTIDE SEQUENCE [LARGE SCALE GENOMIC DNA]</scope>
    <source>
        <strain evidence="2">cv. Goldsmith</strain>
    </source>
</reference>
<dbReference type="AlphaFoldDB" id="A0A2G5FAK3"/>
<sequence>MHGKKVNSITDRDTYYGNISSLEILSGERMDHISEPDYGTLACYARKYAAESVGSDTSSIRGSALSNASVANSFGDCSVDFGGGVKAHIIVGRLSSSDLIF</sequence>
<dbReference type="Proteomes" id="UP000230069">
    <property type="component" value="Unassembled WGS sequence"/>
</dbReference>